<name>A0ABD2JE79_HETSC</name>
<keyword evidence="3" id="KW-1185">Reference proteome</keyword>
<reference evidence="2 3" key="1">
    <citation type="submission" date="2024-10" db="EMBL/GenBank/DDBJ databases">
        <authorList>
            <person name="Kim D."/>
        </authorList>
    </citation>
    <scope>NUCLEOTIDE SEQUENCE [LARGE SCALE GENOMIC DNA]</scope>
    <source>
        <strain evidence="2">Taebaek</strain>
    </source>
</reference>
<evidence type="ECO:0000313" key="3">
    <source>
        <dbReference type="Proteomes" id="UP001620645"/>
    </source>
</evidence>
<dbReference type="Proteomes" id="UP001620645">
    <property type="component" value="Unassembled WGS sequence"/>
</dbReference>
<comment type="caution">
    <text evidence="2">The sequence shown here is derived from an EMBL/GenBank/DDBJ whole genome shotgun (WGS) entry which is preliminary data.</text>
</comment>
<evidence type="ECO:0000313" key="2">
    <source>
        <dbReference type="EMBL" id="KAL3088854.1"/>
    </source>
</evidence>
<dbReference type="EMBL" id="JBICCN010000152">
    <property type="protein sequence ID" value="KAL3088854.1"/>
    <property type="molecule type" value="Genomic_DNA"/>
</dbReference>
<protein>
    <submittedName>
        <fullName evidence="2">Uncharacterized protein</fullName>
    </submittedName>
</protein>
<accession>A0ABD2JE79</accession>
<evidence type="ECO:0000256" key="1">
    <source>
        <dbReference type="SAM" id="MobiDB-lite"/>
    </source>
</evidence>
<dbReference type="AlphaFoldDB" id="A0ABD2JE79"/>
<feature type="compositionally biased region" description="Basic and acidic residues" evidence="1">
    <location>
        <begin position="69"/>
        <end position="103"/>
    </location>
</feature>
<gene>
    <name evidence="2" type="ORF">niasHS_009146</name>
</gene>
<sequence>MLRRIFSSSKISLILRMFTLFILFLIFRQKISADAFLLSHRNLLLPFASAQLAKDKHQKHLPPVYGTTNRKESVETPEMPSEHHAKLPSERPHVESLDSAKHDAKPKRHSRRKRMHCLSMLRKIGDPRSVSSLSDIVQRHREMIRHQELIKNNRSQRNEKNQ</sequence>
<proteinExistence type="predicted"/>
<organism evidence="2 3">
    <name type="scientific">Heterodera schachtii</name>
    <name type="common">Sugarbeet cyst nematode worm</name>
    <name type="synonym">Tylenchus schachtii</name>
    <dbReference type="NCBI Taxonomy" id="97005"/>
    <lineage>
        <taxon>Eukaryota</taxon>
        <taxon>Metazoa</taxon>
        <taxon>Ecdysozoa</taxon>
        <taxon>Nematoda</taxon>
        <taxon>Chromadorea</taxon>
        <taxon>Rhabditida</taxon>
        <taxon>Tylenchina</taxon>
        <taxon>Tylenchomorpha</taxon>
        <taxon>Tylenchoidea</taxon>
        <taxon>Heteroderidae</taxon>
        <taxon>Heteroderinae</taxon>
        <taxon>Heterodera</taxon>
    </lineage>
</organism>
<feature type="region of interest" description="Disordered" evidence="1">
    <location>
        <begin position="58"/>
        <end position="115"/>
    </location>
</feature>
<feature type="compositionally biased region" description="Basic residues" evidence="1">
    <location>
        <begin position="104"/>
        <end position="115"/>
    </location>
</feature>